<evidence type="ECO:0000313" key="2">
    <source>
        <dbReference type="EMBL" id="KAG5631017.1"/>
    </source>
</evidence>
<keyword evidence="1" id="KW-1133">Transmembrane helix</keyword>
<reference evidence="2 3" key="1">
    <citation type="submission" date="2020-09" db="EMBL/GenBank/DDBJ databases">
        <title>De no assembly of potato wild relative species, Solanum commersonii.</title>
        <authorList>
            <person name="Cho K."/>
        </authorList>
    </citation>
    <scope>NUCLEOTIDE SEQUENCE [LARGE SCALE GENOMIC DNA]</scope>
    <source>
        <strain evidence="2">LZ3.2</strain>
        <tissue evidence="2">Leaf</tissue>
    </source>
</reference>
<dbReference type="EMBL" id="JACXVP010000001">
    <property type="protein sequence ID" value="KAG5631017.1"/>
    <property type="molecule type" value="Genomic_DNA"/>
</dbReference>
<keyword evidence="1" id="KW-0812">Transmembrane</keyword>
<evidence type="ECO:0000313" key="3">
    <source>
        <dbReference type="Proteomes" id="UP000824120"/>
    </source>
</evidence>
<organism evidence="2 3">
    <name type="scientific">Solanum commersonii</name>
    <name type="common">Commerson's wild potato</name>
    <name type="synonym">Commerson's nightshade</name>
    <dbReference type="NCBI Taxonomy" id="4109"/>
    <lineage>
        <taxon>Eukaryota</taxon>
        <taxon>Viridiplantae</taxon>
        <taxon>Streptophyta</taxon>
        <taxon>Embryophyta</taxon>
        <taxon>Tracheophyta</taxon>
        <taxon>Spermatophyta</taxon>
        <taxon>Magnoliopsida</taxon>
        <taxon>eudicotyledons</taxon>
        <taxon>Gunneridae</taxon>
        <taxon>Pentapetalae</taxon>
        <taxon>asterids</taxon>
        <taxon>lamiids</taxon>
        <taxon>Solanales</taxon>
        <taxon>Solanaceae</taxon>
        <taxon>Solanoideae</taxon>
        <taxon>Solaneae</taxon>
        <taxon>Solanum</taxon>
    </lineage>
</organism>
<evidence type="ECO:0000256" key="1">
    <source>
        <dbReference type="SAM" id="Phobius"/>
    </source>
</evidence>
<dbReference type="AlphaFoldDB" id="A0A9J6B2T5"/>
<dbReference type="Proteomes" id="UP000824120">
    <property type="component" value="Chromosome 1"/>
</dbReference>
<name>A0A9J6B2T5_SOLCO</name>
<feature type="non-terminal residue" evidence="2">
    <location>
        <position position="1"/>
    </location>
</feature>
<gene>
    <name evidence="2" type="ORF">H5410_002734</name>
</gene>
<keyword evidence="3" id="KW-1185">Reference proteome</keyword>
<feature type="transmembrane region" description="Helical" evidence="1">
    <location>
        <begin position="100"/>
        <end position="122"/>
    </location>
</feature>
<proteinExistence type="predicted"/>
<sequence>SKQAKNEQLTRLKSKFLELKPFESSSSSKPSPNLELEIFKNLCLADYSTLLVEITDQLGDPPFGRFHHRLALTFDIGSAHLNKRRGQIIWRHAEWLRRSANLNFSILSAFFVPFCSIVSMPFSPSLNT</sequence>
<comment type="caution">
    <text evidence="2">The sequence shown here is derived from an EMBL/GenBank/DDBJ whole genome shotgun (WGS) entry which is preliminary data.</text>
</comment>
<keyword evidence="1" id="KW-0472">Membrane</keyword>
<accession>A0A9J6B2T5</accession>
<protein>
    <submittedName>
        <fullName evidence="2">Uncharacterized protein</fullName>
    </submittedName>
</protein>